<dbReference type="OrthoDB" id="443401at2759"/>
<dbReference type="SMART" id="SM00360">
    <property type="entry name" value="RRM"/>
    <property type="match status" value="2"/>
</dbReference>
<keyword evidence="3" id="KW-0175">Coiled coil</keyword>
<evidence type="ECO:0000256" key="1">
    <source>
        <dbReference type="ARBA" id="ARBA00022884"/>
    </source>
</evidence>
<dbReference type="Gene3D" id="3.30.70.330">
    <property type="match status" value="2"/>
</dbReference>
<feature type="region of interest" description="Disordered" evidence="4">
    <location>
        <begin position="679"/>
        <end position="718"/>
    </location>
</feature>
<organism evidence="6 7">
    <name type="scientific">Mycoemilia scoparia</name>
    <dbReference type="NCBI Taxonomy" id="417184"/>
    <lineage>
        <taxon>Eukaryota</taxon>
        <taxon>Fungi</taxon>
        <taxon>Fungi incertae sedis</taxon>
        <taxon>Zoopagomycota</taxon>
        <taxon>Kickxellomycotina</taxon>
        <taxon>Kickxellomycetes</taxon>
        <taxon>Kickxellales</taxon>
        <taxon>Kickxellaceae</taxon>
        <taxon>Mycoemilia</taxon>
    </lineage>
</organism>
<evidence type="ECO:0000256" key="3">
    <source>
        <dbReference type="SAM" id="Coils"/>
    </source>
</evidence>
<dbReference type="PROSITE" id="PS50102">
    <property type="entry name" value="RRM"/>
    <property type="match status" value="1"/>
</dbReference>
<dbReference type="EMBL" id="JANBPU010000286">
    <property type="protein sequence ID" value="KAJ1913107.1"/>
    <property type="molecule type" value="Genomic_DNA"/>
</dbReference>
<dbReference type="GO" id="GO:0003723">
    <property type="term" value="F:RNA binding"/>
    <property type="evidence" value="ECO:0007669"/>
    <property type="project" value="UniProtKB-UniRule"/>
</dbReference>
<dbReference type="AlphaFoldDB" id="A0A9W8DPH4"/>
<dbReference type="PANTHER" id="PTHR14398:SF0">
    <property type="entry name" value="ZINC FINGER PROTEIN SWM"/>
    <property type="match status" value="1"/>
</dbReference>
<feature type="domain" description="RRM" evidence="5">
    <location>
        <begin position="297"/>
        <end position="376"/>
    </location>
</feature>
<sequence>MDHVKSKLASYDADTAETLSDFILTLLCEDRKDEELHDFLHKNLLEFLEDNTEKILGPLVPGLIRGDFYPERTHDGSSMGDSSQNRQESFDEHSSREESGDRYSNSHVRNRGRSRSRSPGSGGGRYNNHRDRSCSPNRWGGSDRRRSNEQDRSGDEGWGNEDNNSDIRNRLGPRSNYQRGRNQSTDERSNEFGQGGGNNYNRNPNHRGGPGFQPRNPMGNGGFRGGFRPQGMMGNTGRPMPNMFNMAPMIPGGGPGFRPFIPNQFRPGMRPSNMPPGNFPVNPNNAEPAIQMEESKTELVITKIPSENLNKASIGDFFSSFGPIKAIRVFENNSKGLVQFESEEDAKTAYNSPEPIFGNRFVQIHWRKIPANQSLSSITPTGSEFSPNSPAGGMSPPPYQKFNNGSHHAGRGGGRGGYRPFNPAGESHPQQPWMHQQQSYRPRPFNPHYRPRPQNTFYNNTMQQEAESKKRQEQQQQLVEKLKNYIAEQRDVVAKLEDPSATEEMQKLLMEMAKKLDTLITDTKEQIEKLKAEEEATTTTAAAAANSLSPTSGANRITPTFRPTYYNNFRGRGRGRGGAFGGGPAFSHSAMKLDKRPRTIKVTNVPPAILPIAKEEFGKFGIVTNIEVNDDGNWVMAQYAERWQAEEAMKKANSNIEGLNDPLAIEWVNNNELPESWSIKRFGSEKGEEGSIDEDGTPLDHHHHHGDEESSSGMNVDQ</sequence>
<gene>
    <name evidence="6" type="ORF">H4219_005346</name>
</gene>
<dbReference type="InterPro" id="IPR045137">
    <property type="entry name" value="RBM26/27"/>
</dbReference>
<protein>
    <recommendedName>
        <fullName evidence="5">RRM domain-containing protein</fullName>
    </recommendedName>
</protein>
<feature type="region of interest" description="Disordered" evidence="4">
    <location>
        <begin position="375"/>
        <end position="394"/>
    </location>
</feature>
<dbReference type="InterPro" id="IPR000504">
    <property type="entry name" value="RRM_dom"/>
</dbReference>
<dbReference type="InterPro" id="IPR035979">
    <property type="entry name" value="RBD_domain_sf"/>
</dbReference>
<dbReference type="Proteomes" id="UP001150538">
    <property type="component" value="Unassembled WGS sequence"/>
</dbReference>
<feature type="region of interest" description="Disordered" evidence="4">
    <location>
        <begin position="70"/>
        <end position="237"/>
    </location>
</feature>
<comment type="caution">
    <text evidence="6">The sequence shown here is derived from an EMBL/GenBank/DDBJ whole genome shotgun (WGS) entry which is preliminary data.</text>
</comment>
<feature type="compositionally biased region" description="Basic and acidic residues" evidence="4">
    <location>
        <begin position="88"/>
        <end position="101"/>
    </location>
</feature>
<dbReference type="CDD" id="cd12257">
    <property type="entry name" value="RRM1_RBM26_like"/>
    <property type="match status" value="1"/>
</dbReference>
<evidence type="ECO:0000256" key="2">
    <source>
        <dbReference type="PROSITE-ProRule" id="PRU00176"/>
    </source>
</evidence>
<feature type="region of interest" description="Disordered" evidence="4">
    <location>
        <begin position="401"/>
        <end position="431"/>
    </location>
</feature>
<dbReference type="InterPro" id="IPR012677">
    <property type="entry name" value="Nucleotide-bd_a/b_plait_sf"/>
</dbReference>
<name>A0A9W8DPH4_9FUNG</name>
<dbReference type="Pfam" id="PF00076">
    <property type="entry name" value="RRM_1"/>
    <property type="match status" value="1"/>
</dbReference>
<dbReference type="PANTHER" id="PTHR14398">
    <property type="entry name" value="RNA RECOGNITION RRM/RNP DOMAIN"/>
    <property type="match status" value="1"/>
</dbReference>
<dbReference type="GO" id="GO:0005634">
    <property type="term" value="C:nucleus"/>
    <property type="evidence" value="ECO:0007669"/>
    <property type="project" value="TreeGrafter"/>
</dbReference>
<feature type="compositionally biased region" description="Polar residues" evidence="4">
    <location>
        <begin position="375"/>
        <end position="389"/>
    </location>
</feature>
<evidence type="ECO:0000313" key="7">
    <source>
        <dbReference type="Proteomes" id="UP001150538"/>
    </source>
</evidence>
<keyword evidence="7" id="KW-1185">Reference proteome</keyword>
<dbReference type="SUPFAM" id="SSF54928">
    <property type="entry name" value="RNA-binding domain, RBD"/>
    <property type="match status" value="2"/>
</dbReference>
<evidence type="ECO:0000313" key="6">
    <source>
        <dbReference type="EMBL" id="KAJ1913107.1"/>
    </source>
</evidence>
<feature type="compositionally biased region" description="Basic and acidic residues" evidence="4">
    <location>
        <begin position="141"/>
        <end position="155"/>
    </location>
</feature>
<keyword evidence="1 2" id="KW-0694">RNA-binding</keyword>
<proteinExistence type="predicted"/>
<accession>A0A9W8DPH4</accession>
<evidence type="ECO:0000256" key="4">
    <source>
        <dbReference type="SAM" id="MobiDB-lite"/>
    </source>
</evidence>
<feature type="coiled-coil region" evidence="3">
    <location>
        <begin position="513"/>
        <end position="540"/>
    </location>
</feature>
<evidence type="ECO:0000259" key="5">
    <source>
        <dbReference type="PROSITE" id="PS50102"/>
    </source>
</evidence>
<reference evidence="6" key="1">
    <citation type="submission" date="2022-07" db="EMBL/GenBank/DDBJ databases">
        <title>Phylogenomic reconstructions and comparative analyses of Kickxellomycotina fungi.</title>
        <authorList>
            <person name="Reynolds N.K."/>
            <person name="Stajich J.E."/>
            <person name="Barry K."/>
            <person name="Grigoriev I.V."/>
            <person name="Crous P."/>
            <person name="Smith M.E."/>
        </authorList>
    </citation>
    <scope>NUCLEOTIDE SEQUENCE</scope>
    <source>
        <strain evidence="6">NBRC 100468</strain>
    </source>
</reference>